<organism evidence="7 8">
    <name type="scientific">Actinosynnema pretiosum</name>
    <dbReference type="NCBI Taxonomy" id="42197"/>
    <lineage>
        <taxon>Bacteria</taxon>
        <taxon>Bacillati</taxon>
        <taxon>Actinomycetota</taxon>
        <taxon>Actinomycetes</taxon>
        <taxon>Pseudonocardiales</taxon>
        <taxon>Pseudonocardiaceae</taxon>
        <taxon>Actinosynnema</taxon>
    </lineage>
</organism>
<accession>A0A290Z5L8</accession>
<sequence length="360" mass="37630">MALSFTAATKLIAEREIRTYVRTKGFWISFGITIVALFALTVLPSFFSSPTKVAVVGSEAKAALSAGDFELREVADLAAAEELLRSEDVSAAVVPDPQERTPSGLRVVALENADTEVVVALAQVPPVDLIAPGEISGGQQQAVVTVFGLMFLMFGMGGMAIAQSTVSEKQTRIVEILVSTIPVRALLAGKIVGNAVLTIGQLVVLAAVAPIALKIGGQDELLGVVAPAIGWFIPFLILGFVLLAGMWAMAGALISRQEDLGSSTGSVVMLVMLPYFGVLFLFQNKLAMTIMSYVPFTAPVAMPLRVFSGEAAPWEALVSLALLAGAGVLVLLFASKVFTGSLLHTGGKLKIKQALATSKG</sequence>
<keyword evidence="4 5" id="KW-0472">Membrane</keyword>
<feature type="transmembrane region" description="Helical" evidence="5">
    <location>
        <begin position="191"/>
        <end position="212"/>
    </location>
</feature>
<comment type="subcellular location">
    <subcellularLocation>
        <location evidence="1">Membrane</location>
        <topology evidence="1">Multi-pass membrane protein</topology>
    </subcellularLocation>
</comment>
<evidence type="ECO:0000259" key="6">
    <source>
        <dbReference type="Pfam" id="PF12698"/>
    </source>
</evidence>
<keyword evidence="8" id="KW-1185">Reference proteome</keyword>
<dbReference type="GO" id="GO:0140359">
    <property type="term" value="F:ABC-type transporter activity"/>
    <property type="evidence" value="ECO:0007669"/>
    <property type="project" value="InterPro"/>
</dbReference>
<keyword evidence="3 5" id="KW-1133">Transmembrane helix</keyword>
<dbReference type="KEGG" id="apre:CNX65_13925"/>
<evidence type="ECO:0000256" key="1">
    <source>
        <dbReference type="ARBA" id="ARBA00004141"/>
    </source>
</evidence>
<feature type="transmembrane region" description="Helical" evidence="5">
    <location>
        <begin position="232"/>
        <end position="255"/>
    </location>
</feature>
<evidence type="ECO:0000313" key="7">
    <source>
        <dbReference type="EMBL" id="ATE54253.1"/>
    </source>
</evidence>
<feature type="transmembrane region" description="Helical" evidence="5">
    <location>
        <begin position="267"/>
        <end position="294"/>
    </location>
</feature>
<protein>
    <submittedName>
        <fullName evidence="7">Sodium ABC transporter permease</fullName>
    </submittedName>
</protein>
<evidence type="ECO:0000313" key="8">
    <source>
        <dbReference type="Proteomes" id="UP000218505"/>
    </source>
</evidence>
<evidence type="ECO:0000256" key="5">
    <source>
        <dbReference type="SAM" id="Phobius"/>
    </source>
</evidence>
<evidence type="ECO:0000256" key="4">
    <source>
        <dbReference type="ARBA" id="ARBA00023136"/>
    </source>
</evidence>
<dbReference type="EMBL" id="CP023445">
    <property type="protein sequence ID" value="ATE54253.1"/>
    <property type="molecule type" value="Genomic_DNA"/>
</dbReference>
<feature type="transmembrane region" description="Helical" evidence="5">
    <location>
        <begin position="142"/>
        <end position="162"/>
    </location>
</feature>
<dbReference type="RefSeq" id="WP_096493219.1">
    <property type="nucleotide sequence ID" value="NZ_CP023445.1"/>
</dbReference>
<proteinExistence type="predicted"/>
<gene>
    <name evidence="7" type="ORF">CNX65_13925</name>
</gene>
<reference evidence="7" key="1">
    <citation type="submission" date="2017-09" db="EMBL/GenBank/DDBJ databases">
        <title>Complete Genome Sequence of ansamitocin-producing Bacterium Actinosynnema pretiosum X47.</title>
        <authorList>
            <person name="Cao G."/>
            <person name="Zong G."/>
            <person name="Zhong C."/>
            <person name="Fu J."/>
        </authorList>
    </citation>
    <scope>NUCLEOTIDE SEQUENCE [LARGE SCALE GENOMIC DNA]</scope>
    <source>
        <strain evidence="7">X47</strain>
    </source>
</reference>
<feature type="transmembrane region" description="Helical" evidence="5">
    <location>
        <begin position="25"/>
        <end position="47"/>
    </location>
</feature>
<evidence type="ECO:0000256" key="3">
    <source>
        <dbReference type="ARBA" id="ARBA00022989"/>
    </source>
</evidence>
<dbReference type="Proteomes" id="UP000218505">
    <property type="component" value="Chromosome"/>
</dbReference>
<feature type="transmembrane region" description="Helical" evidence="5">
    <location>
        <begin position="314"/>
        <end position="334"/>
    </location>
</feature>
<keyword evidence="2 5" id="KW-0812">Transmembrane</keyword>
<dbReference type="InterPro" id="IPR013525">
    <property type="entry name" value="ABC2_TM"/>
</dbReference>
<dbReference type="AlphaFoldDB" id="A0A290Z5L8"/>
<evidence type="ECO:0000256" key="2">
    <source>
        <dbReference type="ARBA" id="ARBA00022692"/>
    </source>
</evidence>
<dbReference type="Pfam" id="PF12698">
    <property type="entry name" value="ABC2_membrane_3"/>
    <property type="match status" value="1"/>
</dbReference>
<name>A0A290Z5L8_9PSEU</name>
<feature type="domain" description="ABC-2 type transporter transmembrane" evidence="6">
    <location>
        <begin position="24"/>
        <end position="335"/>
    </location>
</feature>
<dbReference type="GO" id="GO:0016020">
    <property type="term" value="C:membrane"/>
    <property type="evidence" value="ECO:0007669"/>
    <property type="project" value="UniProtKB-SubCell"/>
</dbReference>